<dbReference type="AlphaFoldDB" id="A0A0U1L0F9"/>
<accession>A0A0U1L0F9</accession>
<keyword evidence="2" id="KW-1185">Reference proteome</keyword>
<gene>
    <name evidence="1" type="ORF">SpAn4DRAFT_2874</name>
</gene>
<sequence>MYKEIEFSESQKGFGLAFTDPSTGIRNLVGIFATYEEANKKGQEGSKQALMIRPEVVIWDRKNYEKYDWVYNK</sequence>
<protein>
    <submittedName>
        <fullName evidence="1">Uncharacterized protein</fullName>
    </submittedName>
</protein>
<evidence type="ECO:0000313" key="1">
    <source>
        <dbReference type="EMBL" id="CQR72414.1"/>
    </source>
</evidence>
<evidence type="ECO:0000313" key="2">
    <source>
        <dbReference type="Proteomes" id="UP000049855"/>
    </source>
</evidence>
<reference evidence="2" key="1">
    <citation type="submission" date="2015-03" db="EMBL/GenBank/DDBJ databases">
        <authorList>
            <person name="Nijsse Bart"/>
        </authorList>
    </citation>
    <scope>NUCLEOTIDE SEQUENCE [LARGE SCALE GENOMIC DNA]</scope>
</reference>
<name>A0A0U1L0F9_9FIRM</name>
<dbReference type="RefSeq" id="WP_021167128.1">
    <property type="nucleotide sequence ID" value="NZ_CTRP01000010.1"/>
</dbReference>
<dbReference type="Proteomes" id="UP000049855">
    <property type="component" value="Unassembled WGS sequence"/>
</dbReference>
<organism evidence="1 2">
    <name type="scientific">Sporomusa ovata</name>
    <dbReference type="NCBI Taxonomy" id="2378"/>
    <lineage>
        <taxon>Bacteria</taxon>
        <taxon>Bacillati</taxon>
        <taxon>Bacillota</taxon>
        <taxon>Negativicutes</taxon>
        <taxon>Selenomonadales</taxon>
        <taxon>Sporomusaceae</taxon>
        <taxon>Sporomusa</taxon>
    </lineage>
</organism>
<proteinExistence type="predicted"/>
<dbReference type="EMBL" id="CTRP01000010">
    <property type="protein sequence ID" value="CQR72414.1"/>
    <property type="molecule type" value="Genomic_DNA"/>
</dbReference>